<name>A0A517SVD1_9BACT</name>
<evidence type="ECO:0000313" key="4">
    <source>
        <dbReference type="Proteomes" id="UP000315003"/>
    </source>
</evidence>
<dbReference type="RefSeq" id="WP_145272333.1">
    <property type="nucleotide sequence ID" value="NZ_CP036272.1"/>
</dbReference>
<dbReference type="Proteomes" id="UP000315003">
    <property type="component" value="Chromosome"/>
</dbReference>
<evidence type="ECO:0000256" key="2">
    <source>
        <dbReference type="SAM" id="Phobius"/>
    </source>
</evidence>
<keyword evidence="4" id="KW-1185">Reference proteome</keyword>
<feature type="compositionally biased region" description="Basic and acidic residues" evidence="1">
    <location>
        <begin position="63"/>
        <end position="102"/>
    </location>
</feature>
<protein>
    <submittedName>
        <fullName evidence="3">Uncharacterized protein</fullName>
    </submittedName>
</protein>
<dbReference type="EMBL" id="CP036272">
    <property type="protein sequence ID" value="QDT60071.1"/>
    <property type="molecule type" value="Genomic_DNA"/>
</dbReference>
<dbReference type="AlphaFoldDB" id="A0A517SVD1"/>
<keyword evidence="2" id="KW-0472">Membrane</keyword>
<sequence>MKKITDYKVTRQLGTYRVRYNCPGCKIALSNKLDDSGAIDTCPECGETYHVPGLPEKAEVDRQQQELAAEKERKRKEKAEKKEAERATTTARLEKLRPERLPDPNPKPKASAGDARNRSDIGYFLNPVELYRESNAWRYHNKRFPALSLLVRAGSSATLSIFFFFTFAICALGIALFVAMILALNQGDSLSIAQFGAQMLGLIFLYIINCWFAVVRLALADFVRTQLSIEENIRKYKGE</sequence>
<feature type="transmembrane region" description="Helical" evidence="2">
    <location>
        <begin position="195"/>
        <end position="219"/>
    </location>
</feature>
<evidence type="ECO:0000256" key="1">
    <source>
        <dbReference type="SAM" id="MobiDB-lite"/>
    </source>
</evidence>
<keyword evidence="2" id="KW-1133">Transmembrane helix</keyword>
<evidence type="ECO:0000313" key="3">
    <source>
        <dbReference type="EMBL" id="QDT60071.1"/>
    </source>
</evidence>
<organism evidence="3 4">
    <name type="scientific">Stieleria bergensis</name>
    <dbReference type="NCBI Taxonomy" id="2528025"/>
    <lineage>
        <taxon>Bacteria</taxon>
        <taxon>Pseudomonadati</taxon>
        <taxon>Planctomycetota</taxon>
        <taxon>Planctomycetia</taxon>
        <taxon>Pirellulales</taxon>
        <taxon>Pirellulaceae</taxon>
        <taxon>Stieleria</taxon>
    </lineage>
</organism>
<dbReference type="OrthoDB" id="278173at2"/>
<feature type="region of interest" description="Disordered" evidence="1">
    <location>
        <begin position="63"/>
        <end position="115"/>
    </location>
</feature>
<reference evidence="3 4" key="1">
    <citation type="submission" date="2019-02" db="EMBL/GenBank/DDBJ databases">
        <title>Deep-cultivation of Planctomycetes and their phenomic and genomic characterization uncovers novel biology.</title>
        <authorList>
            <person name="Wiegand S."/>
            <person name="Jogler M."/>
            <person name="Boedeker C."/>
            <person name="Pinto D."/>
            <person name="Vollmers J."/>
            <person name="Rivas-Marin E."/>
            <person name="Kohn T."/>
            <person name="Peeters S.H."/>
            <person name="Heuer A."/>
            <person name="Rast P."/>
            <person name="Oberbeckmann S."/>
            <person name="Bunk B."/>
            <person name="Jeske O."/>
            <person name="Meyerdierks A."/>
            <person name="Storesund J.E."/>
            <person name="Kallscheuer N."/>
            <person name="Luecker S."/>
            <person name="Lage O.M."/>
            <person name="Pohl T."/>
            <person name="Merkel B.J."/>
            <person name="Hornburger P."/>
            <person name="Mueller R.-W."/>
            <person name="Bruemmer F."/>
            <person name="Labrenz M."/>
            <person name="Spormann A.M."/>
            <person name="Op den Camp H."/>
            <person name="Overmann J."/>
            <person name="Amann R."/>
            <person name="Jetten M.S.M."/>
            <person name="Mascher T."/>
            <person name="Medema M.H."/>
            <person name="Devos D.P."/>
            <person name="Kaster A.-K."/>
            <person name="Ovreas L."/>
            <person name="Rohde M."/>
            <person name="Galperin M.Y."/>
            <person name="Jogler C."/>
        </authorList>
    </citation>
    <scope>NUCLEOTIDE SEQUENCE [LARGE SCALE GENOMIC DNA]</scope>
    <source>
        <strain evidence="3 4">SV_7m_r</strain>
    </source>
</reference>
<feature type="transmembrane region" description="Helical" evidence="2">
    <location>
        <begin position="161"/>
        <end position="183"/>
    </location>
</feature>
<accession>A0A517SVD1</accession>
<proteinExistence type="predicted"/>
<gene>
    <name evidence="3" type="ORF">SV7mr_25880</name>
</gene>
<keyword evidence="2" id="KW-0812">Transmembrane</keyword>